<dbReference type="InterPro" id="IPR008523">
    <property type="entry name" value="DUF805"/>
</dbReference>
<dbReference type="EMBL" id="FWEU01000001">
    <property type="protein sequence ID" value="SLM23379.1"/>
    <property type="molecule type" value="Genomic_DNA"/>
</dbReference>
<name>A0A1W1GVK2_9GAMM</name>
<organism evidence="3 4">
    <name type="scientific">Stenotrophomonas indicatrix</name>
    <dbReference type="NCBI Taxonomy" id="2045451"/>
    <lineage>
        <taxon>Bacteria</taxon>
        <taxon>Pseudomonadati</taxon>
        <taxon>Pseudomonadota</taxon>
        <taxon>Gammaproteobacteria</taxon>
        <taxon>Lysobacterales</taxon>
        <taxon>Lysobacteraceae</taxon>
        <taxon>Stenotrophomonas</taxon>
    </lineage>
</organism>
<dbReference type="RefSeq" id="WP_080148804.1">
    <property type="nucleotide sequence ID" value="NZ_CP118899.1"/>
</dbReference>
<evidence type="ECO:0000313" key="3">
    <source>
        <dbReference type="EMBL" id="SLM23379.1"/>
    </source>
</evidence>
<accession>A0A1W1GVK2</accession>
<dbReference type="PANTHER" id="PTHR34980">
    <property type="entry name" value="INNER MEMBRANE PROTEIN-RELATED-RELATED"/>
    <property type="match status" value="1"/>
</dbReference>
<dbReference type="Proteomes" id="UP001174315">
    <property type="component" value="Unassembled WGS sequence"/>
</dbReference>
<keyword evidence="1" id="KW-0812">Transmembrane</keyword>
<reference evidence="4" key="1">
    <citation type="submission" date="2016-10" db="EMBL/GenBank/DDBJ databases">
        <authorList>
            <person name="Varghese N."/>
        </authorList>
    </citation>
    <scope>NUCLEOTIDE SEQUENCE [LARGE SCALE GENOMIC DNA]</scope>
    <source>
        <strain evidence="4">92MFCol6.1</strain>
    </source>
</reference>
<feature type="transmembrane region" description="Helical" evidence="1">
    <location>
        <begin position="96"/>
        <end position="117"/>
    </location>
</feature>
<keyword evidence="1" id="KW-1133">Transmembrane helix</keyword>
<evidence type="ECO:0000313" key="2">
    <source>
        <dbReference type="EMBL" id="MDN8667864.1"/>
    </source>
</evidence>
<dbReference type="AlphaFoldDB" id="A0A1W1GVK2"/>
<feature type="transmembrane region" description="Helical" evidence="1">
    <location>
        <begin position="28"/>
        <end position="52"/>
    </location>
</feature>
<dbReference type="GO" id="GO:0005886">
    <property type="term" value="C:plasma membrane"/>
    <property type="evidence" value="ECO:0007669"/>
    <property type="project" value="TreeGrafter"/>
</dbReference>
<keyword evidence="1" id="KW-0472">Membrane</keyword>
<gene>
    <name evidence="2" type="ORF">Q0S36_00770</name>
    <name evidence="3" type="ORF">SAMN04488690_1071</name>
</gene>
<dbReference type="Pfam" id="PF05656">
    <property type="entry name" value="DUF805"/>
    <property type="match status" value="1"/>
</dbReference>
<protein>
    <submittedName>
        <fullName evidence="2">DUF805 domain-containing protein</fullName>
    </submittedName>
    <submittedName>
        <fullName evidence="3">Uncharacterized membrane protein YhaH, DUF805 family</fullName>
    </submittedName>
</protein>
<dbReference type="Proteomes" id="UP000191133">
    <property type="component" value="Unassembled WGS sequence"/>
</dbReference>
<sequence>MQEMILPLKRYAQFEGRANRREYWMFQLFLLLAGAAVCVIALTVALVAGLVLDADSSWMAGITIGAVALVGALWLATIVPLIAVTVRRLHDCNQSGWLYLLALVPGGGVVILIFALLPGTPQDNPYGPVPAGP</sequence>
<feature type="transmembrane region" description="Helical" evidence="1">
    <location>
        <begin position="58"/>
        <end position="84"/>
    </location>
</feature>
<dbReference type="EMBL" id="JAUKNN010000001">
    <property type="protein sequence ID" value="MDN8667864.1"/>
    <property type="molecule type" value="Genomic_DNA"/>
</dbReference>
<reference evidence="2" key="3">
    <citation type="submission" date="2023-07" db="EMBL/GenBank/DDBJ databases">
        <title>Stenotrophomonas isolates from soil.</title>
        <authorList>
            <person name="Sharma V."/>
            <person name="Zur-Pinska J."/>
            <person name="Hay A.G."/>
        </authorList>
    </citation>
    <scope>NUCLEOTIDE SEQUENCE</scope>
    <source>
        <strain evidence="2">C2</strain>
    </source>
</reference>
<reference evidence="3" key="2">
    <citation type="submission" date="2016-10" db="EMBL/GenBank/DDBJ databases">
        <authorList>
            <person name="de Groot N.N."/>
        </authorList>
    </citation>
    <scope>NUCLEOTIDE SEQUENCE [LARGE SCALE GENOMIC DNA]</scope>
    <source>
        <strain evidence="3">92MFCol6.1</strain>
    </source>
</reference>
<evidence type="ECO:0000256" key="1">
    <source>
        <dbReference type="SAM" id="Phobius"/>
    </source>
</evidence>
<keyword evidence="5" id="KW-1185">Reference proteome</keyword>
<proteinExistence type="predicted"/>
<dbReference type="PANTHER" id="PTHR34980:SF2">
    <property type="entry name" value="INNER MEMBRANE PROTEIN YHAH-RELATED"/>
    <property type="match status" value="1"/>
</dbReference>
<evidence type="ECO:0000313" key="4">
    <source>
        <dbReference type="Proteomes" id="UP000191133"/>
    </source>
</evidence>
<evidence type="ECO:0000313" key="5">
    <source>
        <dbReference type="Proteomes" id="UP001174315"/>
    </source>
</evidence>